<keyword evidence="3" id="KW-1185">Reference proteome</keyword>
<proteinExistence type="predicted"/>
<organism evidence="2 3">
    <name type="scientific">Ascodesmis nigricans</name>
    <dbReference type="NCBI Taxonomy" id="341454"/>
    <lineage>
        <taxon>Eukaryota</taxon>
        <taxon>Fungi</taxon>
        <taxon>Dikarya</taxon>
        <taxon>Ascomycota</taxon>
        <taxon>Pezizomycotina</taxon>
        <taxon>Pezizomycetes</taxon>
        <taxon>Pezizales</taxon>
        <taxon>Ascodesmidaceae</taxon>
        <taxon>Ascodesmis</taxon>
    </lineage>
</organism>
<dbReference type="EMBL" id="ML220153">
    <property type="protein sequence ID" value="TGZ77427.1"/>
    <property type="molecule type" value="Genomic_DNA"/>
</dbReference>
<feature type="region of interest" description="Disordered" evidence="1">
    <location>
        <begin position="179"/>
        <end position="237"/>
    </location>
</feature>
<evidence type="ECO:0000256" key="1">
    <source>
        <dbReference type="SAM" id="MobiDB-lite"/>
    </source>
</evidence>
<sequence length="331" mass="37108">RTIQQERVRHLLSIGRNFHQKDPLHSPLGHPAVPLLHITTTLRLLLYQPHPAPASTLHPGVSPHQSLTMAETNQFLHPTKPNYPLKGHLIFWTLLKRSSSSSSDPARTVYKSHQRGPVYKHDLISPPCESQLPQPSPIEVSEHSRHVVHFTEEYIEPVEIDILDPGVITIRVIPLFTRPQRPTPYSSPISPPLSEHAEEPQTTPEGAPEAEIVSTDSDSQAPPQPQQSPTPTSQAATHTRYILTSPSGRLLVGTNPQAFKVAMVNGRQVLHADHGGLETVWTDKGQRGWFLGGGGETLYCRLFAREEMRGLRYGYRAEWEWEWCEEVEVGV</sequence>
<reference evidence="2 3" key="1">
    <citation type="submission" date="2019-04" db="EMBL/GenBank/DDBJ databases">
        <title>Comparative genomics and transcriptomics to analyze fruiting body development in filamentous ascomycetes.</title>
        <authorList>
            <consortium name="DOE Joint Genome Institute"/>
            <person name="Lutkenhaus R."/>
            <person name="Traeger S."/>
            <person name="Breuer J."/>
            <person name="Kuo A."/>
            <person name="Lipzen A."/>
            <person name="Pangilinan J."/>
            <person name="Dilworth D."/>
            <person name="Sandor L."/>
            <person name="Poggeler S."/>
            <person name="Barry K."/>
            <person name="Grigoriev I.V."/>
            <person name="Nowrousian M."/>
        </authorList>
    </citation>
    <scope>NUCLEOTIDE SEQUENCE [LARGE SCALE GENOMIC DNA]</scope>
    <source>
        <strain evidence="2 3">CBS 389.68</strain>
    </source>
</reference>
<accession>A0A4S2MRE2</accession>
<protein>
    <submittedName>
        <fullName evidence="2">Uncharacterized protein</fullName>
    </submittedName>
</protein>
<evidence type="ECO:0000313" key="2">
    <source>
        <dbReference type="EMBL" id="TGZ77427.1"/>
    </source>
</evidence>
<dbReference type="Proteomes" id="UP000298138">
    <property type="component" value="Unassembled WGS sequence"/>
</dbReference>
<feature type="non-terminal residue" evidence="2">
    <location>
        <position position="1"/>
    </location>
</feature>
<name>A0A4S2MRE2_9PEZI</name>
<dbReference type="InParanoid" id="A0A4S2MRE2"/>
<evidence type="ECO:0000313" key="3">
    <source>
        <dbReference type="Proteomes" id="UP000298138"/>
    </source>
</evidence>
<dbReference type="AlphaFoldDB" id="A0A4S2MRE2"/>
<gene>
    <name evidence="2" type="ORF">EX30DRAFT_387349</name>
</gene>